<protein>
    <recommendedName>
        <fullName evidence="2">EamA domain-containing protein</fullName>
    </recommendedName>
</protein>
<dbReference type="InterPro" id="IPR000620">
    <property type="entry name" value="EamA_dom"/>
</dbReference>
<proteinExistence type="predicted"/>
<feature type="transmembrane region" description="Helical" evidence="1">
    <location>
        <begin position="170"/>
        <end position="189"/>
    </location>
</feature>
<feature type="transmembrane region" description="Helical" evidence="1">
    <location>
        <begin position="201"/>
        <end position="220"/>
    </location>
</feature>
<feature type="transmembrane region" description="Helical" evidence="1">
    <location>
        <begin position="57"/>
        <end position="76"/>
    </location>
</feature>
<sequence length="272" mass="28519">MLALFAALLWGFAAFSGGQAARRSHLFSVMVLDQALAALFSIPFAFFLADEFLLRDFLIGGGSGLFGSLGVTFFYLGLRTNMVTVAPITGVVSAILPLLWGLGLGEHLSLMQLFGVVLGLLSILLVSGSRWGKKNLRFDAIINAVLAGTGFGFGYIILDSTQPSTAPWPIVGARVIPATLVLLLATRAPWPAIASARARPFIVGASFADVLAAVLFLGALNSGLLSISSVLSCLHPAVTVLLARFFLRERISAVQSVGLFVAVAAISLITVG</sequence>
<feature type="transmembrane region" description="Helical" evidence="1">
    <location>
        <begin position="108"/>
        <end position="128"/>
    </location>
</feature>
<dbReference type="EMBL" id="UINC01016275">
    <property type="protein sequence ID" value="SVA67884.1"/>
    <property type="molecule type" value="Genomic_DNA"/>
</dbReference>
<dbReference type="Pfam" id="PF00892">
    <property type="entry name" value="EamA"/>
    <property type="match status" value="2"/>
</dbReference>
<gene>
    <name evidence="3" type="ORF">METZ01_LOCUS120738</name>
</gene>
<feature type="transmembrane region" description="Helical" evidence="1">
    <location>
        <begin position="253"/>
        <end position="271"/>
    </location>
</feature>
<name>A0A381XSY1_9ZZZZ</name>
<feature type="domain" description="EamA" evidence="2">
    <location>
        <begin position="2"/>
        <end position="127"/>
    </location>
</feature>
<keyword evidence="1" id="KW-0472">Membrane</keyword>
<accession>A0A381XSY1</accession>
<dbReference type="InterPro" id="IPR037185">
    <property type="entry name" value="EmrE-like"/>
</dbReference>
<dbReference type="GO" id="GO:0016020">
    <property type="term" value="C:membrane"/>
    <property type="evidence" value="ECO:0007669"/>
    <property type="project" value="InterPro"/>
</dbReference>
<organism evidence="3">
    <name type="scientific">marine metagenome</name>
    <dbReference type="NCBI Taxonomy" id="408172"/>
    <lineage>
        <taxon>unclassified sequences</taxon>
        <taxon>metagenomes</taxon>
        <taxon>ecological metagenomes</taxon>
    </lineage>
</organism>
<dbReference type="SUPFAM" id="SSF103481">
    <property type="entry name" value="Multidrug resistance efflux transporter EmrE"/>
    <property type="match status" value="2"/>
</dbReference>
<dbReference type="AlphaFoldDB" id="A0A381XSY1"/>
<feature type="transmembrane region" description="Helical" evidence="1">
    <location>
        <begin position="83"/>
        <end position="102"/>
    </location>
</feature>
<feature type="transmembrane region" description="Helical" evidence="1">
    <location>
        <begin position="140"/>
        <end position="158"/>
    </location>
</feature>
<feature type="transmembrane region" description="Helical" evidence="1">
    <location>
        <begin position="226"/>
        <end position="246"/>
    </location>
</feature>
<keyword evidence="1" id="KW-0812">Transmembrane</keyword>
<feature type="domain" description="EamA" evidence="2">
    <location>
        <begin position="141"/>
        <end position="270"/>
    </location>
</feature>
<evidence type="ECO:0000313" key="3">
    <source>
        <dbReference type="EMBL" id="SVA67884.1"/>
    </source>
</evidence>
<reference evidence="3" key="1">
    <citation type="submission" date="2018-05" db="EMBL/GenBank/DDBJ databases">
        <authorList>
            <person name="Lanie J.A."/>
            <person name="Ng W.-L."/>
            <person name="Kazmierczak K.M."/>
            <person name="Andrzejewski T.M."/>
            <person name="Davidsen T.M."/>
            <person name="Wayne K.J."/>
            <person name="Tettelin H."/>
            <person name="Glass J.I."/>
            <person name="Rusch D."/>
            <person name="Podicherti R."/>
            <person name="Tsui H.-C.T."/>
            <person name="Winkler M.E."/>
        </authorList>
    </citation>
    <scope>NUCLEOTIDE SEQUENCE</scope>
</reference>
<evidence type="ECO:0000259" key="2">
    <source>
        <dbReference type="Pfam" id="PF00892"/>
    </source>
</evidence>
<evidence type="ECO:0000256" key="1">
    <source>
        <dbReference type="SAM" id="Phobius"/>
    </source>
</evidence>
<keyword evidence="1" id="KW-1133">Transmembrane helix</keyword>